<evidence type="ECO:0000259" key="1">
    <source>
        <dbReference type="Pfam" id="PF06985"/>
    </source>
</evidence>
<evidence type="ECO:0000313" key="3">
    <source>
        <dbReference type="Proteomes" id="UP001303160"/>
    </source>
</evidence>
<comment type="caution">
    <text evidence="2">The sequence shown here is derived from an EMBL/GenBank/DDBJ whole genome shotgun (WGS) entry which is preliminary data.</text>
</comment>
<protein>
    <submittedName>
        <fullName evidence="2">Heterokaryon incompatibility protein-domain-containing protein</fullName>
    </submittedName>
</protein>
<accession>A0AAN7AQV2</accession>
<dbReference type="InterPro" id="IPR052895">
    <property type="entry name" value="HetReg/Transcr_Mod"/>
</dbReference>
<evidence type="ECO:0000313" key="2">
    <source>
        <dbReference type="EMBL" id="KAK4195142.1"/>
    </source>
</evidence>
<dbReference type="AlphaFoldDB" id="A0AAN7AQV2"/>
<reference evidence="2" key="2">
    <citation type="submission" date="2023-05" db="EMBL/GenBank/DDBJ databases">
        <authorList>
            <consortium name="Lawrence Berkeley National Laboratory"/>
            <person name="Steindorff A."/>
            <person name="Hensen N."/>
            <person name="Bonometti L."/>
            <person name="Westerberg I."/>
            <person name="Brannstrom I.O."/>
            <person name="Guillou S."/>
            <person name="Cros-Aarteil S."/>
            <person name="Calhoun S."/>
            <person name="Haridas S."/>
            <person name="Kuo A."/>
            <person name="Mondo S."/>
            <person name="Pangilinan J."/>
            <person name="Riley R."/>
            <person name="Labutti K."/>
            <person name="Andreopoulos B."/>
            <person name="Lipzen A."/>
            <person name="Chen C."/>
            <person name="Yanf M."/>
            <person name="Daum C."/>
            <person name="Ng V."/>
            <person name="Clum A."/>
            <person name="Ohm R."/>
            <person name="Martin F."/>
            <person name="Silar P."/>
            <person name="Natvig D."/>
            <person name="Lalanne C."/>
            <person name="Gautier V."/>
            <person name="Ament-Velasquez S.L."/>
            <person name="Kruys A."/>
            <person name="Hutchinson M.I."/>
            <person name="Powell A.J."/>
            <person name="Barry K."/>
            <person name="Miller A.N."/>
            <person name="Grigoriev I.V."/>
            <person name="Debuchy R."/>
            <person name="Gladieux P."/>
            <person name="Thoren M.H."/>
            <person name="Johannesson H."/>
        </authorList>
    </citation>
    <scope>NUCLEOTIDE SEQUENCE</scope>
    <source>
        <strain evidence="2">CBS 315.58</strain>
    </source>
</reference>
<dbReference type="Pfam" id="PF06985">
    <property type="entry name" value="HET"/>
    <property type="match status" value="1"/>
</dbReference>
<dbReference type="EMBL" id="MU864024">
    <property type="protein sequence ID" value="KAK4195142.1"/>
    <property type="molecule type" value="Genomic_DNA"/>
</dbReference>
<dbReference type="PANTHER" id="PTHR24148">
    <property type="entry name" value="ANKYRIN REPEAT DOMAIN-CONTAINING PROTEIN 39 HOMOLOG-RELATED"/>
    <property type="match status" value="1"/>
</dbReference>
<proteinExistence type="predicted"/>
<organism evidence="2 3">
    <name type="scientific">Triangularia verruculosa</name>
    <dbReference type="NCBI Taxonomy" id="2587418"/>
    <lineage>
        <taxon>Eukaryota</taxon>
        <taxon>Fungi</taxon>
        <taxon>Dikarya</taxon>
        <taxon>Ascomycota</taxon>
        <taxon>Pezizomycotina</taxon>
        <taxon>Sordariomycetes</taxon>
        <taxon>Sordariomycetidae</taxon>
        <taxon>Sordariales</taxon>
        <taxon>Podosporaceae</taxon>
        <taxon>Triangularia</taxon>
    </lineage>
</organism>
<gene>
    <name evidence="2" type="ORF">QBC40DRAFT_158351</name>
</gene>
<dbReference type="InterPro" id="IPR010730">
    <property type="entry name" value="HET"/>
</dbReference>
<sequence length="412" mass="47565">MSRWHKTWCTLPDVQVLLDTDIPHCRACDTTPALDELCATVATFSPLPSLPPDEPPEELCLIWPPTVSYLETGRRRGTAHDFRSTPKDQDDATLSAIYERPLKPDEFRLLRLPATSDLNSPVHLEIEIYKDDEYPNYEATSYTWGGEDEDSTLCKPIFVGIYWDVSFQTRNCWSMLQNMRLGRGDRLLWVDAVCINQVNVTEREQQVSKMLYLYESAFQVVVYLGPDIVEPLEPHMSCQKRRGLHELPLYEPFTLLDLLKRKYFSRLWVVQELLLSRTAVMRVGITDYHVNDRTVDKITQLDRNWDWSRTPAPWLQHAARRHVNTSPFRSGLLDLLISTASCLCSDPRDRVFGLLALDGRQEDQNINLDYSLSAQHVMMGAFTHCLVNHRDLRVFWGSGGIGSWSEYRSWAP</sequence>
<keyword evidence="3" id="KW-1185">Reference proteome</keyword>
<name>A0AAN7AQV2_9PEZI</name>
<dbReference type="PANTHER" id="PTHR24148:SF81">
    <property type="entry name" value="HETEROKARYON INCOMPATIBILITY DOMAIN-CONTAINING PROTEIN"/>
    <property type="match status" value="1"/>
</dbReference>
<dbReference type="Proteomes" id="UP001303160">
    <property type="component" value="Unassembled WGS sequence"/>
</dbReference>
<feature type="domain" description="Heterokaryon incompatibility" evidence="1">
    <location>
        <begin position="137"/>
        <end position="272"/>
    </location>
</feature>
<feature type="non-terminal residue" evidence="2">
    <location>
        <position position="412"/>
    </location>
</feature>
<reference evidence="2" key="1">
    <citation type="journal article" date="2023" name="Mol. Phylogenet. Evol.">
        <title>Genome-scale phylogeny and comparative genomics of the fungal order Sordariales.</title>
        <authorList>
            <person name="Hensen N."/>
            <person name="Bonometti L."/>
            <person name="Westerberg I."/>
            <person name="Brannstrom I.O."/>
            <person name="Guillou S."/>
            <person name="Cros-Aarteil S."/>
            <person name="Calhoun S."/>
            <person name="Haridas S."/>
            <person name="Kuo A."/>
            <person name="Mondo S."/>
            <person name="Pangilinan J."/>
            <person name="Riley R."/>
            <person name="LaButti K."/>
            <person name="Andreopoulos B."/>
            <person name="Lipzen A."/>
            <person name="Chen C."/>
            <person name="Yan M."/>
            <person name="Daum C."/>
            <person name="Ng V."/>
            <person name="Clum A."/>
            <person name="Steindorff A."/>
            <person name="Ohm R.A."/>
            <person name="Martin F."/>
            <person name="Silar P."/>
            <person name="Natvig D.O."/>
            <person name="Lalanne C."/>
            <person name="Gautier V."/>
            <person name="Ament-Velasquez S.L."/>
            <person name="Kruys A."/>
            <person name="Hutchinson M.I."/>
            <person name="Powell A.J."/>
            <person name="Barry K."/>
            <person name="Miller A.N."/>
            <person name="Grigoriev I.V."/>
            <person name="Debuchy R."/>
            <person name="Gladieux P."/>
            <person name="Hiltunen Thoren M."/>
            <person name="Johannesson H."/>
        </authorList>
    </citation>
    <scope>NUCLEOTIDE SEQUENCE</scope>
    <source>
        <strain evidence="2">CBS 315.58</strain>
    </source>
</reference>